<evidence type="ECO:0000313" key="4">
    <source>
        <dbReference type="EMBL" id="PRY47104.1"/>
    </source>
</evidence>
<dbReference type="Proteomes" id="UP000238375">
    <property type="component" value="Unassembled WGS sequence"/>
</dbReference>
<comment type="caution">
    <text evidence="4">The sequence shown here is derived from an EMBL/GenBank/DDBJ whole genome shotgun (WGS) entry which is preliminary data.</text>
</comment>
<comment type="similarity">
    <text evidence="1">Belongs to the peptidase S49 family.</text>
</comment>
<protein>
    <submittedName>
        <fullName evidence="4">Protease-4</fullName>
    </submittedName>
</protein>
<name>A0A2T0TMZ6_9BACT</name>
<gene>
    <name evidence="4" type="ORF">CLV58_101170</name>
</gene>
<dbReference type="PANTHER" id="PTHR42987">
    <property type="entry name" value="PEPTIDASE S49"/>
    <property type="match status" value="1"/>
</dbReference>
<dbReference type="AlphaFoldDB" id="A0A2T0TMZ6"/>
<dbReference type="Gene3D" id="3.90.226.10">
    <property type="entry name" value="2-enoyl-CoA Hydratase, Chain A, domain 1"/>
    <property type="match status" value="1"/>
</dbReference>
<reference evidence="4 5" key="1">
    <citation type="submission" date="2018-03" db="EMBL/GenBank/DDBJ databases">
        <title>Genomic Encyclopedia of Archaeal and Bacterial Type Strains, Phase II (KMG-II): from individual species to whole genera.</title>
        <authorList>
            <person name="Goeker M."/>
        </authorList>
    </citation>
    <scope>NUCLEOTIDE SEQUENCE [LARGE SCALE GENOMIC DNA]</scope>
    <source>
        <strain evidence="4 5">DSM 28354</strain>
    </source>
</reference>
<feature type="region of interest" description="Disordered" evidence="2">
    <location>
        <begin position="24"/>
        <end position="49"/>
    </location>
</feature>
<keyword evidence="4" id="KW-0645">Protease</keyword>
<dbReference type="InterPro" id="IPR002142">
    <property type="entry name" value="Peptidase_S49"/>
</dbReference>
<accession>A0A2T0TMZ6</accession>
<keyword evidence="4" id="KW-0378">Hydrolase</keyword>
<evidence type="ECO:0000256" key="1">
    <source>
        <dbReference type="ARBA" id="ARBA00008683"/>
    </source>
</evidence>
<dbReference type="EMBL" id="PVTE01000001">
    <property type="protein sequence ID" value="PRY47104.1"/>
    <property type="molecule type" value="Genomic_DNA"/>
</dbReference>
<dbReference type="SUPFAM" id="SSF52096">
    <property type="entry name" value="ClpP/crotonase"/>
    <property type="match status" value="1"/>
</dbReference>
<evidence type="ECO:0000256" key="2">
    <source>
        <dbReference type="SAM" id="MobiDB-lite"/>
    </source>
</evidence>
<keyword evidence="5" id="KW-1185">Reference proteome</keyword>
<dbReference type="Pfam" id="PF01343">
    <property type="entry name" value="Peptidase_S49"/>
    <property type="match status" value="1"/>
</dbReference>
<feature type="domain" description="Peptidase S49" evidence="3">
    <location>
        <begin position="129"/>
        <end position="280"/>
    </location>
</feature>
<dbReference type="Gene3D" id="6.20.330.10">
    <property type="match status" value="1"/>
</dbReference>
<dbReference type="GO" id="GO:0008233">
    <property type="term" value="F:peptidase activity"/>
    <property type="evidence" value="ECO:0007669"/>
    <property type="project" value="UniProtKB-KW"/>
</dbReference>
<dbReference type="PANTHER" id="PTHR42987:SF4">
    <property type="entry name" value="PROTEASE SOHB-RELATED"/>
    <property type="match status" value="1"/>
</dbReference>
<evidence type="ECO:0000259" key="3">
    <source>
        <dbReference type="Pfam" id="PF01343"/>
    </source>
</evidence>
<dbReference type="InterPro" id="IPR029045">
    <property type="entry name" value="ClpP/crotonase-like_dom_sf"/>
</dbReference>
<evidence type="ECO:0000313" key="5">
    <source>
        <dbReference type="Proteomes" id="UP000238375"/>
    </source>
</evidence>
<sequence length="282" mass="29964">MLNYAYASQMEGIITPRLLSGREAVPPSMQGNHPSAYFDSSDRSGPRPGSSAYYERCVSYYAEPTGGDVPIIPIIGALDRYGFCSWGYEDLTGLIQAADRSGSVKATVLKMNTPGGGVDGLRAFADAVKNTSKPVVVWTPFCASAGVYIASQADEIILEDQSVTEIGSIGVIMLYMNYAGAYEKAGIVPTIFRSDGSEDKAPLNGIEPLSEATIADIKATLNGAKKEFHGAVKRGRAGRLSSDEWTSGKMFNTKAAISMGLADRTGSLELAVARARQLAKPN</sequence>
<organism evidence="4 5">
    <name type="scientific">Spirosoma oryzae</name>
    <dbReference type="NCBI Taxonomy" id="1469603"/>
    <lineage>
        <taxon>Bacteria</taxon>
        <taxon>Pseudomonadati</taxon>
        <taxon>Bacteroidota</taxon>
        <taxon>Cytophagia</taxon>
        <taxon>Cytophagales</taxon>
        <taxon>Cytophagaceae</taxon>
        <taxon>Spirosoma</taxon>
    </lineage>
</organism>
<proteinExistence type="inferred from homology"/>
<dbReference type="GO" id="GO:0006508">
    <property type="term" value="P:proteolysis"/>
    <property type="evidence" value="ECO:0007669"/>
    <property type="project" value="UniProtKB-KW"/>
</dbReference>